<dbReference type="SUPFAM" id="SSF47459">
    <property type="entry name" value="HLH, helix-loop-helix DNA-binding domain"/>
    <property type="match status" value="1"/>
</dbReference>
<dbReference type="GO" id="GO:0046983">
    <property type="term" value="F:protein dimerization activity"/>
    <property type="evidence" value="ECO:0007669"/>
    <property type="project" value="InterPro"/>
</dbReference>
<dbReference type="GO" id="GO:0000981">
    <property type="term" value="F:DNA-binding transcription factor activity, RNA polymerase II-specific"/>
    <property type="evidence" value="ECO:0007669"/>
    <property type="project" value="TreeGrafter"/>
</dbReference>
<dbReference type="AlphaFoldDB" id="A0A0K0F9W3"/>
<proteinExistence type="predicted"/>
<sequence length="196" mass="22589">MTPTSQIIDKKREGSTLRSRVTKSTHINESKKLPEQVERRNERERKRVRQVNLGFVKLGEHVPKWRTKNKKLSKVETLREATRYIQYLETLLKSNESSTNKDTQSCIDENSLTYSSLSISSDNEYVIPPTSNNGQLQQSCFINYYDHQNSTNVSPTYSSSTPSPYYGGYTTINNQQSNNITAMYPAYIQQNSSSYY</sequence>
<dbReference type="GO" id="GO:0000977">
    <property type="term" value="F:RNA polymerase II transcription regulatory region sequence-specific DNA binding"/>
    <property type="evidence" value="ECO:0007669"/>
    <property type="project" value="TreeGrafter"/>
</dbReference>
<reference evidence="5" key="2">
    <citation type="submission" date="2015-08" db="UniProtKB">
        <authorList>
            <consortium name="WormBaseParasite"/>
        </authorList>
    </citation>
    <scope>IDENTIFICATION</scope>
</reference>
<dbReference type="PROSITE" id="PS50888">
    <property type="entry name" value="BHLH"/>
    <property type="match status" value="1"/>
</dbReference>
<name>A0A0K0F9W3_STRVS</name>
<feature type="compositionally biased region" description="Basic and acidic residues" evidence="2">
    <location>
        <begin position="26"/>
        <end position="45"/>
    </location>
</feature>
<dbReference type="InterPro" id="IPR036638">
    <property type="entry name" value="HLH_DNA-bd_sf"/>
</dbReference>
<feature type="compositionally biased region" description="Polar residues" evidence="2">
    <location>
        <begin position="16"/>
        <end position="25"/>
    </location>
</feature>
<organism evidence="4 5">
    <name type="scientific">Strongyloides venezuelensis</name>
    <name type="common">Threadworm</name>
    <dbReference type="NCBI Taxonomy" id="75913"/>
    <lineage>
        <taxon>Eukaryota</taxon>
        <taxon>Metazoa</taxon>
        <taxon>Ecdysozoa</taxon>
        <taxon>Nematoda</taxon>
        <taxon>Chromadorea</taxon>
        <taxon>Rhabditida</taxon>
        <taxon>Tylenchina</taxon>
        <taxon>Panagrolaimomorpha</taxon>
        <taxon>Strongyloidoidea</taxon>
        <taxon>Strongyloididae</taxon>
        <taxon>Strongyloides</taxon>
    </lineage>
</organism>
<evidence type="ECO:0000256" key="2">
    <source>
        <dbReference type="SAM" id="MobiDB-lite"/>
    </source>
</evidence>
<dbReference type="STRING" id="75913.A0A0K0F9W3"/>
<evidence type="ECO:0000313" key="4">
    <source>
        <dbReference type="Proteomes" id="UP000035680"/>
    </source>
</evidence>
<keyword evidence="1" id="KW-0238">DNA-binding</keyword>
<dbReference type="InterPro" id="IPR011598">
    <property type="entry name" value="bHLH_dom"/>
</dbReference>
<keyword evidence="4" id="KW-1185">Reference proteome</keyword>
<dbReference type="PANTHER" id="PTHR23349">
    <property type="entry name" value="BASIC HELIX-LOOP-HELIX TRANSCRIPTION FACTOR, TWIST"/>
    <property type="match status" value="1"/>
</dbReference>
<dbReference type="GO" id="GO:0032502">
    <property type="term" value="P:developmental process"/>
    <property type="evidence" value="ECO:0007669"/>
    <property type="project" value="TreeGrafter"/>
</dbReference>
<accession>A0A0K0F9W3</accession>
<feature type="region of interest" description="Disordered" evidence="2">
    <location>
        <begin position="1"/>
        <end position="45"/>
    </location>
</feature>
<evidence type="ECO:0000313" key="5">
    <source>
        <dbReference type="WBParaSite" id="SVE_0561500.1"/>
    </source>
</evidence>
<reference evidence="4" key="1">
    <citation type="submission" date="2014-07" db="EMBL/GenBank/DDBJ databases">
        <authorList>
            <person name="Martin A.A"/>
            <person name="De Silva N."/>
        </authorList>
    </citation>
    <scope>NUCLEOTIDE SEQUENCE</scope>
</reference>
<dbReference type="Proteomes" id="UP000035680">
    <property type="component" value="Unassembled WGS sequence"/>
</dbReference>
<evidence type="ECO:0000256" key="1">
    <source>
        <dbReference type="ARBA" id="ARBA00023125"/>
    </source>
</evidence>
<protein>
    <submittedName>
        <fullName evidence="5">BHLH domain-containing protein</fullName>
    </submittedName>
</protein>
<dbReference type="SMART" id="SM00353">
    <property type="entry name" value="HLH"/>
    <property type="match status" value="1"/>
</dbReference>
<dbReference type="WBParaSite" id="SVE_0561500.1">
    <property type="protein sequence ID" value="SVE_0561500.1"/>
    <property type="gene ID" value="SVE_0561500"/>
</dbReference>
<feature type="domain" description="BHLH" evidence="3">
    <location>
        <begin position="35"/>
        <end position="88"/>
    </location>
</feature>
<dbReference type="PANTHER" id="PTHR23349:SF108">
    <property type="entry name" value="BHLH DOMAIN-CONTAINING PROTEIN"/>
    <property type="match status" value="1"/>
</dbReference>
<dbReference type="Gene3D" id="4.10.280.10">
    <property type="entry name" value="Helix-loop-helix DNA-binding domain"/>
    <property type="match status" value="1"/>
</dbReference>
<dbReference type="Pfam" id="PF00010">
    <property type="entry name" value="HLH"/>
    <property type="match status" value="1"/>
</dbReference>
<evidence type="ECO:0000259" key="3">
    <source>
        <dbReference type="PROSITE" id="PS50888"/>
    </source>
</evidence>
<dbReference type="InterPro" id="IPR050283">
    <property type="entry name" value="E-box_TF_Regulators"/>
</dbReference>